<evidence type="ECO:0000256" key="1">
    <source>
        <dbReference type="ARBA" id="ARBA00022741"/>
    </source>
</evidence>
<dbReference type="Proteomes" id="UP001642409">
    <property type="component" value="Unassembled WGS sequence"/>
</dbReference>
<comment type="caution">
    <text evidence="4">The sequence shown here is derived from an EMBL/GenBank/DDBJ whole genome shotgun (WGS) entry which is preliminary data.</text>
</comment>
<name>A0AA86NW92_9EUKA</name>
<feature type="domain" description="Thil AANH" evidence="3">
    <location>
        <begin position="4"/>
        <end position="143"/>
    </location>
</feature>
<dbReference type="GO" id="GO:0002937">
    <property type="term" value="P:tRNA 4-thiouridine biosynthesis"/>
    <property type="evidence" value="ECO:0007669"/>
    <property type="project" value="TreeGrafter"/>
</dbReference>
<keyword evidence="1" id="KW-0547">Nucleotide-binding</keyword>
<reference evidence="4" key="1">
    <citation type="submission" date="2023-06" db="EMBL/GenBank/DDBJ databases">
        <authorList>
            <person name="Kurt Z."/>
        </authorList>
    </citation>
    <scope>NUCLEOTIDE SEQUENCE</scope>
</reference>
<dbReference type="EMBL" id="CAXDID020000003">
    <property type="protein sequence ID" value="CAL5972026.1"/>
    <property type="molecule type" value="Genomic_DNA"/>
</dbReference>
<organism evidence="4">
    <name type="scientific">Hexamita inflata</name>
    <dbReference type="NCBI Taxonomy" id="28002"/>
    <lineage>
        <taxon>Eukaryota</taxon>
        <taxon>Metamonada</taxon>
        <taxon>Diplomonadida</taxon>
        <taxon>Hexamitidae</taxon>
        <taxon>Hexamitinae</taxon>
        <taxon>Hexamita</taxon>
    </lineage>
</organism>
<dbReference type="SUPFAM" id="SSF52402">
    <property type="entry name" value="Adenine nucleotide alpha hydrolases-like"/>
    <property type="match status" value="1"/>
</dbReference>
<dbReference type="GO" id="GO:0004810">
    <property type="term" value="F:CCA tRNA nucleotidyltransferase activity"/>
    <property type="evidence" value="ECO:0007669"/>
    <property type="project" value="InterPro"/>
</dbReference>
<sequence length="380" mass="42252">MPRCFALFSGGLDSALAIKIMQQQGIDVIALNFVSHFFGGPSEKGTFMAKQLNVPIMYVPFEEQQLAVTLNPTHGRGKNFNACIDCHAAMIRVAGKLMSQYNVDFIVTGEVLGQRPMSQNAAALKKVQALSEFGELILRPLSGKILPEVEANKFVPRDKLQDIEGRSTHRQEKMAKEFGIVTYPSHGGGCLLTDPTFGLKMKKLSDDGAVFKQNQFMMKAMNSGRVIRIDASQYIIVGRDYKENCNLEKYFEFCTHITAITPVTDEQLELPGPHMLILDFTNQKGEPVIFNEVQIKPTDMEDNVQPGECKMCPSLEEFHNEKVFFKAGDDLVHMALKTFNYFCKGKGKVPAICELDGVKVKTEAVEETDVAKIRAGIIGI</sequence>
<dbReference type="PANTHER" id="PTHR43209:SF1">
    <property type="entry name" value="TRNA SULFURTRANSFERASE"/>
    <property type="match status" value="1"/>
</dbReference>
<gene>
    <name evidence="4" type="ORF">HINF_LOCUS14788</name>
    <name evidence="5" type="ORF">HINF_LOCUS1699</name>
</gene>
<dbReference type="GO" id="GO:0005829">
    <property type="term" value="C:cytosol"/>
    <property type="evidence" value="ECO:0007669"/>
    <property type="project" value="TreeGrafter"/>
</dbReference>
<dbReference type="Pfam" id="PF02568">
    <property type="entry name" value="ThiI"/>
    <property type="match status" value="1"/>
</dbReference>
<evidence type="ECO:0000313" key="6">
    <source>
        <dbReference type="Proteomes" id="UP001642409"/>
    </source>
</evidence>
<accession>A0AA86NW92</accession>
<dbReference type="PANTHER" id="PTHR43209">
    <property type="entry name" value="TRNA SULFURTRANSFERASE"/>
    <property type="match status" value="1"/>
</dbReference>
<protein>
    <submittedName>
        <fullName evidence="4">tRNA (5-methylaminomethyl-2-thiouridylate)-methyltransferase</fullName>
    </submittedName>
    <submittedName>
        <fullName evidence="5">tRNA_(5-methylaminomethyl-2-thiouridylate)-methyl transferase</fullName>
    </submittedName>
</protein>
<dbReference type="EMBL" id="CATOUU010000380">
    <property type="protein sequence ID" value="CAI9927143.1"/>
    <property type="molecule type" value="Genomic_DNA"/>
</dbReference>
<dbReference type="Gene3D" id="3.40.50.620">
    <property type="entry name" value="HUPs"/>
    <property type="match status" value="1"/>
</dbReference>
<reference evidence="5 6" key="2">
    <citation type="submission" date="2024-07" db="EMBL/GenBank/DDBJ databases">
        <authorList>
            <person name="Akdeniz Z."/>
        </authorList>
    </citation>
    <scope>NUCLEOTIDE SEQUENCE [LARGE SCALE GENOMIC DNA]</scope>
</reference>
<evidence type="ECO:0000256" key="2">
    <source>
        <dbReference type="ARBA" id="ARBA00022840"/>
    </source>
</evidence>
<evidence type="ECO:0000313" key="5">
    <source>
        <dbReference type="EMBL" id="CAL5972026.1"/>
    </source>
</evidence>
<dbReference type="InterPro" id="IPR014729">
    <property type="entry name" value="Rossmann-like_a/b/a_fold"/>
</dbReference>
<evidence type="ECO:0000259" key="3">
    <source>
        <dbReference type="Pfam" id="PF02568"/>
    </source>
</evidence>
<evidence type="ECO:0000313" key="4">
    <source>
        <dbReference type="EMBL" id="CAI9927143.1"/>
    </source>
</evidence>
<dbReference type="InterPro" id="IPR050102">
    <property type="entry name" value="tRNA_sulfurtransferase_ThiI"/>
</dbReference>
<dbReference type="InterPro" id="IPR020536">
    <property type="entry name" value="ThiI_AANH"/>
</dbReference>
<proteinExistence type="predicted"/>
<dbReference type="GO" id="GO:0005524">
    <property type="term" value="F:ATP binding"/>
    <property type="evidence" value="ECO:0007669"/>
    <property type="project" value="UniProtKB-KW"/>
</dbReference>
<keyword evidence="5" id="KW-0808">Transferase</keyword>
<keyword evidence="2" id="KW-0067">ATP-binding</keyword>
<dbReference type="GO" id="GO:0052837">
    <property type="term" value="P:thiazole biosynthetic process"/>
    <property type="evidence" value="ECO:0007669"/>
    <property type="project" value="TreeGrafter"/>
</dbReference>
<keyword evidence="6" id="KW-1185">Reference proteome</keyword>
<dbReference type="AlphaFoldDB" id="A0AA86NW92"/>